<keyword evidence="5 13" id="KW-0812">Transmembrane</keyword>
<evidence type="ECO:0000256" key="9">
    <source>
        <dbReference type="ARBA" id="ARBA00022989"/>
    </source>
</evidence>
<dbReference type="InterPro" id="IPR010559">
    <property type="entry name" value="Sig_transdc_His_kin_internal"/>
</dbReference>
<feature type="transmembrane region" description="Helical" evidence="13">
    <location>
        <begin position="291"/>
        <end position="310"/>
    </location>
</feature>
<evidence type="ECO:0000256" key="12">
    <source>
        <dbReference type="SAM" id="Coils"/>
    </source>
</evidence>
<evidence type="ECO:0000256" key="10">
    <source>
        <dbReference type="ARBA" id="ARBA00023012"/>
    </source>
</evidence>
<evidence type="ECO:0000256" key="2">
    <source>
        <dbReference type="ARBA" id="ARBA00022475"/>
    </source>
</evidence>
<name>A0A9D2L1D4_9FIRM</name>
<evidence type="ECO:0000256" key="1">
    <source>
        <dbReference type="ARBA" id="ARBA00004651"/>
    </source>
</evidence>
<feature type="transmembrane region" description="Helical" evidence="13">
    <location>
        <begin position="15"/>
        <end position="39"/>
    </location>
</feature>
<dbReference type="Proteomes" id="UP000886858">
    <property type="component" value="Unassembled WGS sequence"/>
</dbReference>
<proteinExistence type="predicted"/>
<gene>
    <name evidence="15" type="ORF">H9717_09435</name>
</gene>
<reference evidence="15" key="1">
    <citation type="journal article" date="2021" name="PeerJ">
        <title>Extensive microbial diversity within the chicken gut microbiome revealed by metagenomics and culture.</title>
        <authorList>
            <person name="Gilroy R."/>
            <person name="Ravi A."/>
            <person name="Getino M."/>
            <person name="Pursley I."/>
            <person name="Horton D.L."/>
            <person name="Alikhan N.F."/>
            <person name="Baker D."/>
            <person name="Gharbi K."/>
            <person name="Hall N."/>
            <person name="Watson M."/>
            <person name="Adriaenssens E.M."/>
            <person name="Foster-Nyarko E."/>
            <person name="Jarju S."/>
            <person name="Secka A."/>
            <person name="Antonio M."/>
            <person name="Oren A."/>
            <person name="Chaudhuri R.R."/>
            <person name="La Ragione R."/>
            <person name="Hildebrand F."/>
            <person name="Pallen M.J."/>
        </authorList>
    </citation>
    <scope>NUCLEOTIDE SEQUENCE</scope>
    <source>
        <strain evidence="15">CHK179-7159</strain>
    </source>
</reference>
<keyword evidence="4" id="KW-0808">Transferase</keyword>
<feature type="coiled-coil region" evidence="12">
    <location>
        <begin position="350"/>
        <end position="380"/>
    </location>
</feature>
<dbReference type="AlphaFoldDB" id="A0A9D2L1D4"/>
<dbReference type="GO" id="GO:0000155">
    <property type="term" value="F:phosphorelay sensor kinase activity"/>
    <property type="evidence" value="ECO:0007669"/>
    <property type="project" value="InterPro"/>
</dbReference>
<dbReference type="Pfam" id="PF06580">
    <property type="entry name" value="His_kinase"/>
    <property type="match status" value="1"/>
</dbReference>
<reference evidence="15" key="2">
    <citation type="submission" date="2021-04" db="EMBL/GenBank/DDBJ databases">
        <authorList>
            <person name="Gilroy R."/>
        </authorList>
    </citation>
    <scope>NUCLEOTIDE SEQUENCE</scope>
    <source>
        <strain evidence="15">CHK179-7159</strain>
    </source>
</reference>
<keyword evidence="12" id="KW-0175">Coiled coil</keyword>
<keyword evidence="9 13" id="KW-1133">Transmembrane helix</keyword>
<dbReference type="EMBL" id="DWYY01000102">
    <property type="protein sequence ID" value="HJA93315.1"/>
    <property type="molecule type" value="Genomic_DNA"/>
</dbReference>
<organism evidence="15 16">
    <name type="scientific">Candidatus Eisenbergiella merdipullorum</name>
    <dbReference type="NCBI Taxonomy" id="2838553"/>
    <lineage>
        <taxon>Bacteria</taxon>
        <taxon>Bacillati</taxon>
        <taxon>Bacillota</taxon>
        <taxon>Clostridia</taxon>
        <taxon>Lachnospirales</taxon>
        <taxon>Lachnospiraceae</taxon>
        <taxon>Eisenbergiella</taxon>
    </lineage>
</organism>
<dbReference type="InterPro" id="IPR003660">
    <property type="entry name" value="HAMP_dom"/>
</dbReference>
<keyword evidence="3" id="KW-0597">Phosphoprotein</keyword>
<dbReference type="PANTHER" id="PTHR34220">
    <property type="entry name" value="SENSOR HISTIDINE KINASE YPDA"/>
    <property type="match status" value="1"/>
</dbReference>
<dbReference type="Gene3D" id="3.30.565.10">
    <property type="entry name" value="Histidine kinase-like ATPase, C-terminal domain"/>
    <property type="match status" value="1"/>
</dbReference>
<evidence type="ECO:0000256" key="13">
    <source>
        <dbReference type="SAM" id="Phobius"/>
    </source>
</evidence>
<comment type="caution">
    <text evidence="15">The sequence shown here is derived from an EMBL/GenBank/DDBJ whole genome shotgun (WGS) entry which is preliminary data.</text>
</comment>
<dbReference type="GO" id="GO:0005524">
    <property type="term" value="F:ATP binding"/>
    <property type="evidence" value="ECO:0007669"/>
    <property type="project" value="UniProtKB-KW"/>
</dbReference>
<dbReference type="SUPFAM" id="SSF55874">
    <property type="entry name" value="ATPase domain of HSP90 chaperone/DNA topoisomerase II/histidine kinase"/>
    <property type="match status" value="1"/>
</dbReference>
<dbReference type="PANTHER" id="PTHR34220:SF11">
    <property type="entry name" value="SENSOR PROTEIN KINASE HPTS"/>
    <property type="match status" value="1"/>
</dbReference>
<evidence type="ECO:0000256" key="7">
    <source>
        <dbReference type="ARBA" id="ARBA00022777"/>
    </source>
</evidence>
<evidence type="ECO:0000256" key="3">
    <source>
        <dbReference type="ARBA" id="ARBA00022553"/>
    </source>
</evidence>
<evidence type="ECO:0000313" key="16">
    <source>
        <dbReference type="Proteomes" id="UP000886858"/>
    </source>
</evidence>
<dbReference type="Gene3D" id="6.10.340.10">
    <property type="match status" value="1"/>
</dbReference>
<sequence>MGKKTRNHMIRSNPVILRLTIIFLVMTCVVGAIACYFAYGRKMEEQLSELDGQLFRVAEEYKDITENFWAIYLPVFEEPDNNAALSSYFEQEESGALPPVERFDLTRALSRMAARDEKVQWIVIYSPKREVNYIYFPVMDSMQALPEDFPYLKKLADRTKRMDIYPSRRVQIGDMDYESIAIVGGAPGNDASGSILVGYDIGGLKRLCGENGGFSSLNFNILCEDRQLFASKEEMDWTGLELEPGAEGGVYQAGGSRWYIRQLGEPLRGEEIFYAVRWAELFWSAVQSTGVILLILLCTVILAAAVYLLTLQSLTGEVNLIRNGLDILGQNRLDYRIREKFHQPEFTAIAEAVNQMAASLKENIDRAQEYERRQRDAELQELQAKFNPHFLYNTLEIFRMRCYQNGDEETADLIAQTASIFRGFIGAKTFIPIPEELAFGKRYLALFKARYGESVRVLYDIDTEVLEYGIIRNVFQPLIENYFEHGFNPANRENHILFRGRLQDEETILFTIEDNGFGMEEEAIRELNERLQRPIVSEKENYGLRNLHQRLRLFYGGRCGITLCANDGPGLVIRMVILRKTCGI</sequence>
<dbReference type="InterPro" id="IPR036890">
    <property type="entry name" value="HATPase_C_sf"/>
</dbReference>
<evidence type="ECO:0000313" key="15">
    <source>
        <dbReference type="EMBL" id="HJA93315.1"/>
    </source>
</evidence>
<comment type="subcellular location">
    <subcellularLocation>
        <location evidence="1">Cell membrane</location>
        <topology evidence="1">Multi-pass membrane protein</topology>
    </subcellularLocation>
</comment>
<keyword evidence="10" id="KW-0902">Two-component regulatory system</keyword>
<keyword evidence="11 13" id="KW-0472">Membrane</keyword>
<evidence type="ECO:0000256" key="5">
    <source>
        <dbReference type="ARBA" id="ARBA00022692"/>
    </source>
</evidence>
<keyword evidence="6" id="KW-0547">Nucleotide-binding</keyword>
<keyword evidence="7 15" id="KW-0418">Kinase</keyword>
<dbReference type="InterPro" id="IPR050640">
    <property type="entry name" value="Bact_2-comp_sensor_kinase"/>
</dbReference>
<dbReference type="PROSITE" id="PS51257">
    <property type="entry name" value="PROKAR_LIPOPROTEIN"/>
    <property type="match status" value="1"/>
</dbReference>
<keyword evidence="2" id="KW-1003">Cell membrane</keyword>
<accession>A0A9D2L1D4</accession>
<evidence type="ECO:0000256" key="8">
    <source>
        <dbReference type="ARBA" id="ARBA00022840"/>
    </source>
</evidence>
<evidence type="ECO:0000256" key="4">
    <source>
        <dbReference type="ARBA" id="ARBA00022679"/>
    </source>
</evidence>
<dbReference type="GO" id="GO:0005886">
    <property type="term" value="C:plasma membrane"/>
    <property type="evidence" value="ECO:0007669"/>
    <property type="project" value="UniProtKB-SubCell"/>
</dbReference>
<feature type="domain" description="HAMP" evidence="14">
    <location>
        <begin position="312"/>
        <end position="365"/>
    </location>
</feature>
<protein>
    <submittedName>
        <fullName evidence="15">Histidine kinase</fullName>
    </submittedName>
</protein>
<evidence type="ECO:0000256" key="6">
    <source>
        <dbReference type="ARBA" id="ARBA00022741"/>
    </source>
</evidence>
<evidence type="ECO:0000259" key="14">
    <source>
        <dbReference type="PROSITE" id="PS50885"/>
    </source>
</evidence>
<evidence type="ECO:0000256" key="11">
    <source>
        <dbReference type="ARBA" id="ARBA00023136"/>
    </source>
</evidence>
<keyword evidence="8" id="KW-0067">ATP-binding</keyword>
<dbReference type="PROSITE" id="PS50885">
    <property type="entry name" value="HAMP"/>
    <property type="match status" value="1"/>
</dbReference>